<dbReference type="Proteomes" id="UP001217476">
    <property type="component" value="Chromosome"/>
</dbReference>
<evidence type="ECO:0000313" key="3">
    <source>
        <dbReference type="Proteomes" id="UP001217476"/>
    </source>
</evidence>
<reference evidence="2" key="1">
    <citation type="submission" date="2023-03" db="EMBL/GenBank/DDBJ databases">
        <title>Andean soil-derived lignocellulolytic bacterial consortium as a source of novel taxa and putative plastic-active enzymes.</title>
        <authorList>
            <person name="Diaz-Garcia L."/>
            <person name="Chuvochina M."/>
            <person name="Feuerriegel G."/>
            <person name="Bunk B."/>
            <person name="Sproer C."/>
            <person name="Streit W.R."/>
            <person name="Rodriguez L.M."/>
            <person name="Overmann J."/>
            <person name="Jimenez D.J."/>
        </authorList>
    </citation>
    <scope>NUCLEOTIDE SEQUENCE</scope>
    <source>
        <strain evidence="2">MAG 4196</strain>
    </source>
</reference>
<accession>A0AAJ6B2H2</accession>
<dbReference type="AlphaFoldDB" id="A0AAJ6B2H2"/>
<gene>
    <name evidence="2" type="ORF">P0Y65_04605</name>
</gene>
<feature type="chain" id="PRO_5042503987" evidence="1">
    <location>
        <begin position="24"/>
        <end position="133"/>
    </location>
</feature>
<name>A0AAJ6B2H2_9HYPH</name>
<organism evidence="2 3">
    <name type="scientific">Candidatus Devosia phytovorans</name>
    <dbReference type="NCBI Taxonomy" id="3121372"/>
    <lineage>
        <taxon>Bacteria</taxon>
        <taxon>Pseudomonadati</taxon>
        <taxon>Pseudomonadota</taxon>
        <taxon>Alphaproteobacteria</taxon>
        <taxon>Hyphomicrobiales</taxon>
        <taxon>Devosiaceae</taxon>
        <taxon>Devosia</taxon>
    </lineage>
</organism>
<keyword evidence="1" id="KW-0732">Signal</keyword>
<feature type="signal peptide" evidence="1">
    <location>
        <begin position="1"/>
        <end position="23"/>
    </location>
</feature>
<dbReference type="EMBL" id="CP119312">
    <property type="protein sequence ID" value="WEK05543.1"/>
    <property type="molecule type" value="Genomic_DNA"/>
</dbReference>
<sequence>MKFAKTITAALIATATLSAPAMAGGQFSFSYLPSKAEHQQALGAGLQIYSLVKGLSSKGANVSQNGNNNAAGFNQNGYGNNGLIVQEGNGHQGQVQQYGNGNNCGLFQFGKNSQGQCAQYGNGQSSITTVFGF</sequence>
<evidence type="ECO:0000313" key="2">
    <source>
        <dbReference type="EMBL" id="WEK05543.1"/>
    </source>
</evidence>
<proteinExistence type="predicted"/>
<evidence type="ECO:0000256" key="1">
    <source>
        <dbReference type="SAM" id="SignalP"/>
    </source>
</evidence>
<protein>
    <submittedName>
        <fullName evidence="2">Curlin</fullName>
    </submittedName>
</protein>